<reference evidence="5 6" key="1">
    <citation type="submission" date="2018-10" db="EMBL/GenBank/DDBJ databases">
        <title>Genomic Encyclopedia of Archaeal and Bacterial Type Strains, Phase II (KMG-II): from individual species to whole genera.</title>
        <authorList>
            <person name="Goeker M."/>
        </authorList>
    </citation>
    <scope>NUCLEOTIDE SEQUENCE [LARGE SCALE GENOMIC DNA]</scope>
    <source>
        <strain evidence="5 6">VM1</strain>
    </source>
</reference>
<dbReference type="InterPro" id="IPR027291">
    <property type="entry name" value="Glyco_hydro_38_N_sf"/>
</dbReference>
<evidence type="ECO:0000256" key="1">
    <source>
        <dbReference type="ARBA" id="ARBA00006821"/>
    </source>
</evidence>
<keyword evidence="6" id="KW-1185">Reference proteome</keyword>
<feature type="domain" description="Glycoside hydrolase family 57 N-terminal" evidence="4">
    <location>
        <begin position="6"/>
        <end position="396"/>
    </location>
</feature>
<dbReference type="SUPFAM" id="SSF88713">
    <property type="entry name" value="Glycoside hydrolase/deacetylase"/>
    <property type="match status" value="1"/>
</dbReference>
<dbReference type="CDD" id="cd10796">
    <property type="entry name" value="GH57N_APU"/>
    <property type="match status" value="1"/>
</dbReference>
<dbReference type="GO" id="GO:0003824">
    <property type="term" value="F:catalytic activity"/>
    <property type="evidence" value="ECO:0007669"/>
    <property type="project" value="InterPro"/>
</dbReference>
<keyword evidence="2 3" id="KW-0119">Carbohydrate metabolism</keyword>
<dbReference type="Proteomes" id="UP000280842">
    <property type="component" value="Unassembled WGS sequence"/>
</dbReference>
<dbReference type="RefSeq" id="WP_121922475.1">
    <property type="nucleotide sequence ID" value="NZ_REFO01000010.1"/>
</dbReference>
<accession>A0A3M0BMK1</accession>
<evidence type="ECO:0000256" key="3">
    <source>
        <dbReference type="RuleBase" id="RU361196"/>
    </source>
</evidence>
<dbReference type="InterPro" id="IPR004300">
    <property type="entry name" value="Glyco_hydro_57_N"/>
</dbReference>
<comment type="similarity">
    <text evidence="1 3">Belongs to the glycosyl hydrolase 57 family.</text>
</comment>
<dbReference type="Gene3D" id="3.20.110.10">
    <property type="entry name" value="Glycoside hydrolase 38, N terminal domain"/>
    <property type="match status" value="1"/>
</dbReference>
<dbReference type="EMBL" id="REFO01000010">
    <property type="protein sequence ID" value="RMA97704.1"/>
    <property type="molecule type" value="Genomic_DNA"/>
</dbReference>
<dbReference type="AlphaFoldDB" id="A0A3M0BMK1"/>
<name>A0A3M0BMK1_9AQUI</name>
<dbReference type="InterPro" id="IPR011330">
    <property type="entry name" value="Glyco_hydro/deAcase_b/a-brl"/>
</dbReference>
<evidence type="ECO:0000313" key="6">
    <source>
        <dbReference type="Proteomes" id="UP000280842"/>
    </source>
</evidence>
<gene>
    <name evidence="5" type="ORF">CLV39_0327</name>
</gene>
<proteinExistence type="inferred from homology"/>
<evidence type="ECO:0000259" key="4">
    <source>
        <dbReference type="Pfam" id="PF03065"/>
    </source>
</evidence>
<evidence type="ECO:0000313" key="5">
    <source>
        <dbReference type="EMBL" id="RMA97704.1"/>
    </source>
</evidence>
<organism evidence="5 6">
    <name type="scientific">Hydrogenothermus marinus</name>
    <dbReference type="NCBI Taxonomy" id="133270"/>
    <lineage>
        <taxon>Bacteria</taxon>
        <taxon>Pseudomonadati</taxon>
        <taxon>Aquificota</taxon>
        <taxon>Aquificia</taxon>
        <taxon>Aquificales</taxon>
        <taxon>Hydrogenothermaceae</taxon>
        <taxon>Hydrogenothermus</taxon>
    </lineage>
</organism>
<protein>
    <submittedName>
        <fullName evidence="5">Alpha-amylase/alpha-mannosidase (GH57 family)</fullName>
    </submittedName>
</protein>
<comment type="caution">
    <text evidence="5">The sequence shown here is derived from an EMBL/GenBank/DDBJ whole genome shotgun (WGS) entry which is preliminary data.</text>
</comment>
<evidence type="ECO:0000256" key="2">
    <source>
        <dbReference type="ARBA" id="ARBA00023277"/>
    </source>
</evidence>
<dbReference type="InterPro" id="IPR052046">
    <property type="entry name" value="GH57_Enzymes"/>
</dbReference>
<sequence>MLTLNFIWHMHQPSYLNEDGIMHMPWVFLHSIKDYFDMPFLVSKFENIKATFNLTPTLIEQILLYEEYKTEKDKFLILLKKDTKDLTKEEKNFIIKICKSSPYKTMVEPYERYKELYQKDILNNKELLDLEVIYLLSWTGNYLKENSEVVKELLKKGKNFTSEDKNSLIEELINFIPKILPFYKKLQEEGKISISTTPYFHPILPLLIDINVAKEADKNIKLPKNPESLKEDAILHIKKAKKLYEEIFGIKPNGFWPAEGAVDEKSIFLYIDEDIKWIATDEAILFKSLKDNNRKNLYKLYNHKGIKIVFRDHNLSDLIGFVYKFWDFEKAVNDFITHLKNINNNFENSIVSVILDGENPWEYYKNNGKDFLNKLYEEISSLDFCKTKTMDEILSTEPKNLENIKPGSWIYGNFNTWIGDEEKNKAWELIFQTKRDFKHHLNELNEDTIKQIEEEFLKSECSDWFWWYGKGHFTKFNLEFDFLFRNHLIKIYKLIGLPVPSNLYIPIAKSKNIESFVMEPKSYISPVIDGKETSFFEWLDSGLIDEEKAYTTMQKQKNIISKIYWGEDEENIYLRLDGDIKKLKGSKINIFLREKNLFSLNTDKNVYEDDCIKMAINEIVEIAIKKKCINQQLVYFRIEIQKDNNILQVLPGITELKINLNEDFKRCWFV</sequence>
<dbReference type="GO" id="GO:0005975">
    <property type="term" value="P:carbohydrate metabolic process"/>
    <property type="evidence" value="ECO:0007669"/>
    <property type="project" value="InterPro"/>
</dbReference>
<dbReference type="PANTHER" id="PTHR36306:SF1">
    <property type="entry name" value="ALPHA-AMYLASE-RELATED"/>
    <property type="match status" value="1"/>
</dbReference>
<dbReference type="PANTHER" id="PTHR36306">
    <property type="entry name" value="ALPHA-AMYLASE-RELATED-RELATED"/>
    <property type="match status" value="1"/>
</dbReference>
<dbReference type="OrthoDB" id="9759321at2"/>
<dbReference type="Pfam" id="PF03065">
    <property type="entry name" value="Glyco_hydro_57"/>
    <property type="match status" value="1"/>
</dbReference>